<reference evidence="1" key="1">
    <citation type="submission" date="2014-09" db="EMBL/GenBank/DDBJ databases">
        <title>Genome sequence of the luminous mushroom Mycena chlorophos for searching fungal bioluminescence genes.</title>
        <authorList>
            <person name="Tanaka Y."/>
            <person name="Kasuga D."/>
            <person name="Oba Y."/>
            <person name="Hase S."/>
            <person name="Sato K."/>
            <person name="Oba Y."/>
            <person name="Sakakibara Y."/>
        </authorList>
    </citation>
    <scope>NUCLEOTIDE SEQUENCE</scope>
</reference>
<accession>A0ABQ0LDG5</accession>
<protein>
    <submittedName>
        <fullName evidence="1">Uncharacterized protein</fullName>
    </submittedName>
</protein>
<evidence type="ECO:0000313" key="1">
    <source>
        <dbReference type="EMBL" id="GAT49168.1"/>
    </source>
</evidence>
<proteinExistence type="predicted"/>
<dbReference type="Proteomes" id="UP000815677">
    <property type="component" value="Unassembled WGS sequence"/>
</dbReference>
<dbReference type="EMBL" id="DF845277">
    <property type="protein sequence ID" value="GAT49168.1"/>
    <property type="molecule type" value="Genomic_DNA"/>
</dbReference>
<name>A0ABQ0LDG5_MYCCL</name>
<organism evidence="1 2">
    <name type="scientific">Mycena chlorophos</name>
    <name type="common">Agaric fungus</name>
    <name type="synonym">Agaricus chlorophos</name>
    <dbReference type="NCBI Taxonomy" id="658473"/>
    <lineage>
        <taxon>Eukaryota</taxon>
        <taxon>Fungi</taxon>
        <taxon>Dikarya</taxon>
        <taxon>Basidiomycota</taxon>
        <taxon>Agaricomycotina</taxon>
        <taxon>Agaricomycetes</taxon>
        <taxon>Agaricomycetidae</taxon>
        <taxon>Agaricales</taxon>
        <taxon>Marasmiineae</taxon>
        <taxon>Mycenaceae</taxon>
        <taxon>Mycena</taxon>
    </lineage>
</organism>
<gene>
    <name evidence="1" type="ORF">MCHLO_06507</name>
</gene>
<keyword evidence="2" id="KW-1185">Reference proteome</keyword>
<evidence type="ECO:0000313" key="2">
    <source>
        <dbReference type="Proteomes" id="UP000815677"/>
    </source>
</evidence>
<sequence length="115" mass="12698">MIQHRLAVSSVWDPALFFVKRLCSLNRGSLSVVLERLEEREENAFCCDGFTQATNRRLGQNVCLRIQGKTSPNPLCGGVHQQASAVTHTGTLARLPMADTRARDESFARSLLVGI</sequence>